<dbReference type="PANTHER" id="PTHR30026:SF20">
    <property type="entry name" value="OUTER MEMBRANE PROTEIN TOLC"/>
    <property type="match status" value="1"/>
</dbReference>
<evidence type="ECO:0000256" key="6">
    <source>
        <dbReference type="ARBA" id="ARBA00023237"/>
    </source>
</evidence>
<organism evidence="9 10">
    <name type="scientific">Pseudomonas spelaei</name>
    <dbReference type="NCBI Taxonomy" id="1055469"/>
    <lineage>
        <taxon>Bacteria</taxon>
        <taxon>Pseudomonadati</taxon>
        <taxon>Pseudomonadota</taxon>
        <taxon>Gammaproteobacteria</taxon>
        <taxon>Pseudomonadales</taxon>
        <taxon>Pseudomonadaceae</taxon>
        <taxon>Pseudomonas</taxon>
    </lineage>
</organism>
<feature type="chain" id="PRO_5026287976" description="Protein CyaE" evidence="8">
    <location>
        <begin position="22"/>
        <end position="457"/>
    </location>
</feature>
<feature type="signal peptide" evidence="8">
    <location>
        <begin position="1"/>
        <end position="21"/>
    </location>
</feature>
<dbReference type="Pfam" id="PF02321">
    <property type="entry name" value="OEP"/>
    <property type="match status" value="2"/>
</dbReference>
<dbReference type="Proteomes" id="UP000438196">
    <property type="component" value="Unassembled WGS sequence"/>
</dbReference>
<keyword evidence="3" id="KW-1134">Transmembrane beta strand</keyword>
<evidence type="ECO:0000313" key="10">
    <source>
        <dbReference type="Proteomes" id="UP000438196"/>
    </source>
</evidence>
<proteinExistence type="inferred from homology"/>
<evidence type="ECO:0000256" key="3">
    <source>
        <dbReference type="ARBA" id="ARBA00022452"/>
    </source>
</evidence>
<dbReference type="InterPro" id="IPR051906">
    <property type="entry name" value="TolC-like"/>
</dbReference>
<dbReference type="PIRSF" id="PIRSF001892">
    <property type="entry name" value="CyaE"/>
    <property type="match status" value="1"/>
</dbReference>
<dbReference type="SUPFAM" id="SSF56954">
    <property type="entry name" value="Outer membrane efflux proteins (OEP)"/>
    <property type="match status" value="1"/>
</dbReference>
<evidence type="ECO:0000256" key="4">
    <source>
        <dbReference type="ARBA" id="ARBA00022692"/>
    </source>
</evidence>
<evidence type="ECO:0000256" key="1">
    <source>
        <dbReference type="ARBA" id="ARBA00007613"/>
    </source>
</evidence>
<evidence type="ECO:0000256" key="2">
    <source>
        <dbReference type="ARBA" id="ARBA00022448"/>
    </source>
</evidence>
<dbReference type="InterPro" id="IPR003423">
    <property type="entry name" value="OMP_efflux"/>
</dbReference>
<evidence type="ECO:0000256" key="5">
    <source>
        <dbReference type="ARBA" id="ARBA00023136"/>
    </source>
</evidence>
<evidence type="ECO:0000256" key="8">
    <source>
        <dbReference type="SAM" id="SignalP"/>
    </source>
</evidence>
<sequence length="457" mass="49973">MRRLLHGLLACLLWCSLPAEAYEPGILGTTKGVRHQAVHDDVRANMSCQFGQLPKQLPLAEVIERILCQDPQTRLSWAHAKIQAAQVGLSQSAYLPRLDGRLSSGQTDRFGGAHRRYDTASLELSWVLFDFGRRSAAMRNAHQLLLAANANQDATLQNAFAQAAQIYYDAQAAERRLTASVQIANLATQNLDAADARYKAGTTAISERLQAQTALSQAHLREVRDRGALHNAIGTIALRMGLSPNVPLQLAVDPTPLPDTHFVKAIDKLLSQAHQEHPALLAARAQLQAANAAVEEVRATGLPSVAFTADLSQGRNMTNGDTGEQSHGIGLQLTIPLFDGFGRTYQIRNAKARVEAEQANLANAEQQVALDLWTHYQTLSTETQSLQRTSELVDQSRQALEVIQGRYHSGVGSMVEVLNALTAYADAEEQHTQTLNHWQTSRLKLIASLGQLGFWAL</sequence>
<dbReference type="GO" id="GO:0015288">
    <property type="term" value="F:porin activity"/>
    <property type="evidence" value="ECO:0007669"/>
    <property type="project" value="TreeGrafter"/>
</dbReference>
<keyword evidence="8" id="KW-0732">Signal</keyword>
<comment type="subcellular location">
    <subcellularLocation>
        <location evidence="7">Cell outer membrane</location>
        <topology evidence="7">Peripheral membrane protein</topology>
    </subcellularLocation>
</comment>
<keyword evidence="4" id="KW-0812">Transmembrane</keyword>
<keyword evidence="7" id="KW-0204">Cytolysis</keyword>
<dbReference type="PANTHER" id="PTHR30026">
    <property type="entry name" value="OUTER MEMBRANE PROTEIN TOLC"/>
    <property type="match status" value="1"/>
</dbReference>
<dbReference type="GO" id="GO:0015562">
    <property type="term" value="F:efflux transmembrane transporter activity"/>
    <property type="evidence" value="ECO:0007669"/>
    <property type="project" value="InterPro"/>
</dbReference>
<dbReference type="GO" id="GO:1990281">
    <property type="term" value="C:efflux pump complex"/>
    <property type="evidence" value="ECO:0007669"/>
    <property type="project" value="TreeGrafter"/>
</dbReference>
<gene>
    <name evidence="9" type="ORF">GNF76_24545</name>
</gene>
<keyword evidence="2 7" id="KW-0813">Transport</keyword>
<dbReference type="GO" id="GO:0031640">
    <property type="term" value="P:killing of cells of another organism"/>
    <property type="evidence" value="ECO:0007669"/>
    <property type="project" value="UniProtKB-KW"/>
</dbReference>
<comment type="similarity">
    <text evidence="1 7">Belongs to the outer membrane factor (OMF) (TC 1.B.17) family.</text>
</comment>
<keyword evidence="10" id="KW-1185">Reference proteome</keyword>
<protein>
    <recommendedName>
        <fullName evidence="7">Protein CyaE</fullName>
    </recommendedName>
</protein>
<keyword evidence="6 7" id="KW-0998">Cell outer membrane</keyword>
<evidence type="ECO:0000313" key="9">
    <source>
        <dbReference type="EMBL" id="MUF07525.1"/>
    </source>
</evidence>
<dbReference type="OrthoDB" id="5296315at2"/>
<dbReference type="RefSeq" id="WP_155585669.1">
    <property type="nucleotide sequence ID" value="NZ_JBHSTH010000031.1"/>
</dbReference>
<keyword evidence="7" id="KW-0354">Hemolysis</keyword>
<reference evidence="9 10" key="1">
    <citation type="submission" date="2019-11" db="EMBL/GenBank/DDBJ databases">
        <title>Pseudomonas karstica sp. nov. and Pseudomonas spelaei sp. nov. from karst caves.</title>
        <authorList>
            <person name="Zeman M."/>
        </authorList>
    </citation>
    <scope>NUCLEOTIDE SEQUENCE [LARGE SCALE GENOMIC DNA]</scope>
    <source>
        <strain evidence="9 10">CCM 7893</strain>
    </source>
</reference>
<name>A0A6I3WBA3_9PSED</name>
<dbReference type="AlphaFoldDB" id="A0A6I3WBA3"/>
<keyword evidence="5 7" id="KW-0472">Membrane</keyword>
<dbReference type="GO" id="GO:0009279">
    <property type="term" value="C:cell outer membrane"/>
    <property type="evidence" value="ECO:0007669"/>
    <property type="project" value="UniProtKB-SubCell"/>
</dbReference>
<comment type="function">
    <text evidence="7">CyaE is necessary for transport of calmodulin-sensitive adenylate cyclase-hemolysin (cyclolysin).</text>
</comment>
<evidence type="ECO:0000256" key="7">
    <source>
        <dbReference type="PIRNR" id="PIRNR001892"/>
    </source>
</evidence>
<comment type="caution">
    <text evidence="9">The sequence shown here is derived from an EMBL/GenBank/DDBJ whole genome shotgun (WGS) entry which is preliminary data.</text>
</comment>
<dbReference type="InterPro" id="IPR028351">
    <property type="entry name" value="CyaE"/>
</dbReference>
<dbReference type="Gene3D" id="1.20.1600.10">
    <property type="entry name" value="Outer membrane efflux proteins (OEP)"/>
    <property type="match status" value="1"/>
</dbReference>
<accession>A0A6I3WBA3</accession>
<dbReference type="EMBL" id="WNNK01000026">
    <property type="protein sequence ID" value="MUF07525.1"/>
    <property type="molecule type" value="Genomic_DNA"/>
</dbReference>